<dbReference type="EMBL" id="BMLQ01000005">
    <property type="protein sequence ID" value="GGO46319.1"/>
    <property type="molecule type" value="Genomic_DNA"/>
</dbReference>
<proteinExistence type="predicted"/>
<dbReference type="InterPro" id="IPR043857">
    <property type="entry name" value="DUF5819"/>
</dbReference>
<protein>
    <submittedName>
        <fullName evidence="1">Uncharacterized protein</fullName>
    </submittedName>
</protein>
<evidence type="ECO:0000313" key="1">
    <source>
        <dbReference type="EMBL" id="GGO46319.1"/>
    </source>
</evidence>
<gene>
    <name evidence="1" type="ORF">GCM10010977_21010</name>
</gene>
<dbReference type="Proteomes" id="UP000642509">
    <property type="component" value="Unassembled WGS sequence"/>
</dbReference>
<keyword evidence="2" id="KW-1185">Reference proteome</keyword>
<reference evidence="2" key="1">
    <citation type="journal article" date="2019" name="Int. J. Syst. Evol. Microbiol.">
        <title>The Global Catalogue of Microorganisms (GCM) 10K type strain sequencing project: providing services to taxonomists for standard genome sequencing and annotation.</title>
        <authorList>
            <consortium name="The Broad Institute Genomics Platform"/>
            <consortium name="The Broad Institute Genome Sequencing Center for Infectious Disease"/>
            <person name="Wu L."/>
            <person name="Ma J."/>
        </authorList>
    </citation>
    <scope>NUCLEOTIDE SEQUENCE [LARGE SCALE GENOMIC DNA]</scope>
    <source>
        <strain evidence="2">CGMCC 1.7064</strain>
    </source>
</reference>
<sequence>MFPGIVLIVGALIVCGHLLATAAFTGPQTPLKSSLQPALNKYFLGPLDQGWSLFAPGPYSQDEQFLIRACLSSAEVCAGGESAGAEFSDWHNMTAEEQEAILYNIFANRETRQSKAVHGRLWSANTAMNEENQERASGNHVDGTPVFGVDLYSDEATEAFPAGELNQMRTYQRLENAAVGLATLRGQELWGEDFSMVEVRLRRDPITPFASRFDEESEPSSQWVKVGWRPVQQFDEEVLAAWR</sequence>
<dbReference type="Pfam" id="PF19136">
    <property type="entry name" value="DUF5819"/>
    <property type="match status" value="1"/>
</dbReference>
<comment type="caution">
    <text evidence="1">The sequence shown here is derived from an EMBL/GenBank/DDBJ whole genome shotgun (WGS) entry which is preliminary data.</text>
</comment>
<name>A0ABQ2M2E4_9MICC</name>
<evidence type="ECO:0000313" key="2">
    <source>
        <dbReference type="Proteomes" id="UP000642509"/>
    </source>
</evidence>
<organism evidence="1 2">
    <name type="scientific">Citricoccus zhacaiensis</name>
    <dbReference type="NCBI Taxonomy" id="489142"/>
    <lineage>
        <taxon>Bacteria</taxon>
        <taxon>Bacillati</taxon>
        <taxon>Actinomycetota</taxon>
        <taxon>Actinomycetes</taxon>
        <taxon>Micrococcales</taxon>
        <taxon>Micrococcaceae</taxon>
        <taxon>Citricoccus</taxon>
    </lineage>
</organism>
<accession>A0ABQ2M2E4</accession>